<feature type="compositionally biased region" description="Polar residues" evidence="1">
    <location>
        <begin position="591"/>
        <end position="602"/>
    </location>
</feature>
<feature type="region of interest" description="Disordered" evidence="1">
    <location>
        <begin position="47"/>
        <end position="183"/>
    </location>
</feature>
<feature type="region of interest" description="Disordered" evidence="1">
    <location>
        <begin position="327"/>
        <end position="375"/>
    </location>
</feature>
<reference evidence="2 3" key="1">
    <citation type="journal article" date="2017" name="Curr. Biol.">
        <title>The Evolution of Venom by Co-option of Single-Copy Genes.</title>
        <authorList>
            <person name="Martinson E.O."/>
            <person name="Mrinalini"/>
            <person name="Kelkar Y.D."/>
            <person name="Chang C.H."/>
            <person name="Werren J.H."/>
        </authorList>
    </citation>
    <scope>NUCLEOTIDE SEQUENCE [LARGE SCALE GENOMIC DNA]</scope>
    <source>
        <strain evidence="2 3">Alberta</strain>
        <tissue evidence="2">Whole body</tissue>
    </source>
</reference>
<organism evidence="2 3">
    <name type="scientific">Trichomalopsis sarcophagae</name>
    <dbReference type="NCBI Taxonomy" id="543379"/>
    <lineage>
        <taxon>Eukaryota</taxon>
        <taxon>Metazoa</taxon>
        <taxon>Ecdysozoa</taxon>
        <taxon>Arthropoda</taxon>
        <taxon>Hexapoda</taxon>
        <taxon>Insecta</taxon>
        <taxon>Pterygota</taxon>
        <taxon>Neoptera</taxon>
        <taxon>Endopterygota</taxon>
        <taxon>Hymenoptera</taxon>
        <taxon>Apocrita</taxon>
        <taxon>Proctotrupomorpha</taxon>
        <taxon>Chalcidoidea</taxon>
        <taxon>Pteromalidae</taxon>
        <taxon>Pteromalinae</taxon>
        <taxon>Trichomalopsis</taxon>
    </lineage>
</organism>
<feature type="compositionally biased region" description="Low complexity" evidence="1">
    <location>
        <begin position="253"/>
        <end position="281"/>
    </location>
</feature>
<dbReference type="EMBL" id="NNAY01000383">
    <property type="protein sequence ID" value="OXU28771.1"/>
    <property type="molecule type" value="Genomic_DNA"/>
</dbReference>
<feature type="compositionally biased region" description="Low complexity" evidence="1">
    <location>
        <begin position="327"/>
        <end position="360"/>
    </location>
</feature>
<sequence length="678" mass="70017">MCSLHGRVRSLIKLTFYESYSPMNCNNLGKSVDEKFKDDQLSEARTLVLRKRDTNEESKDEEAATTTIEPTTTSPDEEEDEDEVKETTPAPVITTSARPKKTRKRQRPSTTAAPTTPSPDYEYEEEEEEEDETPTVKPLVSEKEKPKSTKKPKPGAPQLFNRIKPEEEEKPTDKPAAGGLPASNLLPPMPFNNIPPAYLYPPNPAFAAPWGFNPLPASPSGPYDYPYPSGPAFSDSNVGSSNAFAGSFASASASASAGGSGGTVSTSTFPGSSSSVSNSGFPGSGFPGSSGGISGSGFPGSSSSSVSGSGNNGVTFSTSAFPGGSGASISASSSSFPSRSGGAPAFPNRSVSASSSFPSRSGGGAPQYTSEKVPGGKIEKVVSDSFIGVRGSFGPDDDESVAIEVDGPTDGAPGAGFPAYTNAGPNYGSISGPGYSASASFGNTPYANPYFNTIPTYNAYNPVDFQNLFQQYFANLQAQQQAFQQQLQAQIQAQQQAGGTFASGGAFITNDRGMVDPNAQVYVNTYSSPNSASSATSVNSRSGFGGAKSTVYASPFPSNDNNNRIWDQSNRVDSYFGNPSGIPVSGGPISTGPQSASASASLGPNGGFQAAQINPAAPGIFSRFGDSIPPPSGNSYGVFSSSSSSSAVGPDGKQTSRKSATIGVNDNGKVTYKTVHDP</sequence>
<feature type="region of interest" description="Disordered" evidence="1">
    <location>
        <begin position="253"/>
        <end position="309"/>
    </location>
</feature>
<feature type="compositionally biased region" description="Basic residues" evidence="1">
    <location>
        <begin position="98"/>
        <end position="107"/>
    </location>
</feature>
<feature type="region of interest" description="Disordered" evidence="1">
    <location>
        <begin position="553"/>
        <end position="572"/>
    </location>
</feature>
<feature type="compositionally biased region" description="Low complexity" evidence="1">
    <location>
        <begin position="299"/>
        <end position="309"/>
    </location>
</feature>
<comment type="caution">
    <text evidence="2">The sequence shown here is derived from an EMBL/GenBank/DDBJ whole genome shotgun (WGS) entry which is preliminary data.</text>
</comment>
<evidence type="ECO:0000313" key="2">
    <source>
        <dbReference type="EMBL" id="OXU28771.1"/>
    </source>
</evidence>
<evidence type="ECO:0000256" key="1">
    <source>
        <dbReference type="SAM" id="MobiDB-lite"/>
    </source>
</evidence>
<accession>A0A232FDD1</accession>
<gene>
    <name evidence="2" type="ORF">TSAR_007663</name>
</gene>
<feature type="compositionally biased region" description="Polar residues" evidence="1">
    <location>
        <begin position="556"/>
        <end position="572"/>
    </location>
</feature>
<keyword evidence="3" id="KW-1185">Reference proteome</keyword>
<dbReference type="AlphaFoldDB" id="A0A232FDD1"/>
<feature type="region of interest" description="Disordered" evidence="1">
    <location>
        <begin position="577"/>
        <end position="678"/>
    </location>
</feature>
<feature type="compositionally biased region" description="Acidic residues" evidence="1">
    <location>
        <begin position="75"/>
        <end position="84"/>
    </location>
</feature>
<feature type="compositionally biased region" description="Acidic residues" evidence="1">
    <location>
        <begin position="121"/>
        <end position="133"/>
    </location>
</feature>
<evidence type="ECO:0000313" key="3">
    <source>
        <dbReference type="Proteomes" id="UP000215335"/>
    </source>
</evidence>
<feature type="compositionally biased region" description="Low complexity" evidence="1">
    <location>
        <begin position="64"/>
        <end position="74"/>
    </location>
</feature>
<protein>
    <submittedName>
        <fullName evidence="2">Uncharacterized protein</fullName>
    </submittedName>
</protein>
<name>A0A232FDD1_9HYME</name>
<feature type="compositionally biased region" description="Low complexity" evidence="1">
    <location>
        <begin position="108"/>
        <end position="120"/>
    </location>
</feature>
<dbReference type="OrthoDB" id="7555170at2759"/>
<dbReference type="Proteomes" id="UP000215335">
    <property type="component" value="Unassembled WGS sequence"/>
</dbReference>
<feature type="compositionally biased region" description="Basic and acidic residues" evidence="1">
    <location>
        <begin position="163"/>
        <end position="173"/>
    </location>
</feature>
<dbReference type="STRING" id="543379.A0A232FDD1"/>
<proteinExistence type="predicted"/>
<feature type="compositionally biased region" description="Gly residues" evidence="1">
    <location>
        <begin position="282"/>
        <end position="298"/>
    </location>
</feature>